<evidence type="ECO:0000256" key="4">
    <source>
        <dbReference type="ARBA" id="ARBA00007372"/>
    </source>
</evidence>
<evidence type="ECO:0000256" key="7">
    <source>
        <dbReference type="ARBA" id="ARBA00022792"/>
    </source>
</evidence>
<evidence type="ECO:0000256" key="6">
    <source>
        <dbReference type="ARBA" id="ARBA00022660"/>
    </source>
</evidence>
<evidence type="ECO:0000256" key="5">
    <source>
        <dbReference type="ARBA" id="ARBA00022448"/>
    </source>
</evidence>
<reference evidence="13 14" key="1">
    <citation type="submission" date="2022-01" db="EMBL/GenBank/DDBJ databases">
        <title>A chromosomal length assembly of Cordylochernes scorpioides.</title>
        <authorList>
            <person name="Zeh D."/>
            <person name="Zeh J."/>
        </authorList>
    </citation>
    <scope>NUCLEOTIDE SEQUENCE [LARGE SCALE GENOMIC DNA]</scope>
    <source>
        <strain evidence="13">IN4F17</strain>
        <tissue evidence="13">Whole Body</tissue>
    </source>
</reference>
<dbReference type="Proteomes" id="UP001235939">
    <property type="component" value="Chromosome 08"/>
</dbReference>
<organism evidence="13 14">
    <name type="scientific">Cordylochernes scorpioides</name>
    <dbReference type="NCBI Taxonomy" id="51811"/>
    <lineage>
        <taxon>Eukaryota</taxon>
        <taxon>Metazoa</taxon>
        <taxon>Ecdysozoa</taxon>
        <taxon>Arthropoda</taxon>
        <taxon>Chelicerata</taxon>
        <taxon>Arachnida</taxon>
        <taxon>Pseudoscorpiones</taxon>
        <taxon>Cheliferoidea</taxon>
        <taxon>Chernetidae</taxon>
        <taxon>Cordylochernes</taxon>
    </lineage>
</organism>
<evidence type="ECO:0000256" key="9">
    <source>
        <dbReference type="ARBA" id="ARBA00023128"/>
    </source>
</evidence>
<protein>
    <submittedName>
        <fullName evidence="13">Ndufs5</fullName>
    </submittedName>
</protein>
<comment type="subcellular location">
    <subcellularLocation>
        <location evidence="3">Mitochondrion inner membrane</location>
        <topology evidence="3">Peripheral membrane protein</topology>
    </subcellularLocation>
    <subcellularLocation>
        <location evidence="2">Mitochondrion intermembrane space</location>
    </subcellularLocation>
</comment>
<evidence type="ECO:0000313" key="14">
    <source>
        <dbReference type="Proteomes" id="UP001235939"/>
    </source>
</evidence>
<keyword evidence="11" id="KW-1015">Disulfide bond</keyword>
<evidence type="ECO:0000256" key="10">
    <source>
        <dbReference type="ARBA" id="ARBA00023136"/>
    </source>
</evidence>
<dbReference type="Pfam" id="PF10200">
    <property type="entry name" value="Ndufs5"/>
    <property type="match status" value="1"/>
</dbReference>
<evidence type="ECO:0000313" key="13">
    <source>
        <dbReference type="EMBL" id="UYV70614.1"/>
    </source>
</evidence>
<dbReference type="EMBL" id="CP092870">
    <property type="protein sequence ID" value="UYV70614.1"/>
    <property type="molecule type" value="Genomic_DNA"/>
</dbReference>
<dbReference type="PANTHER" id="PTHR21268">
    <property type="entry name" value="NADH DEHYDROGENASE [UBIQUINONE] IRON-SULFUR PROTEIN 5"/>
    <property type="match status" value="1"/>
</dbReference>
<feature type="region of interest" description="Disordered" evidence="12">
    <location>
        <begin position="97"/>
        <end position="122"/>
    </location>
</feature>
<keyword evidence="5" id="KW-0813">Transport</keyword>
<keyword evidence="6" id="KW-0679">Respiratory chain</keyword>
<dbReference type="InterPro" id="IPR019342">
    <property type="entry name" value="NADH_UbQ_OxRdtase_FeS-su5"/>
</dbReference>
<evidence type="ECO:0000256" key="1">
    <source>
        <dbReference type="ARBA" id="ARBA00003195"/>
    </source>
</evidence>
<accession>A0ABY6KPW8</accession>
<keyword evidence="10" id="KW-0472">Membrane</keyword>
<keyword evidence="8" id="KW-0249">Electron transport</keyword>
<dbReference type="PANTHER" id="PTHR21268:SF2">
    <property type="entry name" value="NADH DEHYDROGENASE [UBIQUINONE] IRON-SULFUR PROTEIN 5"/>
    <property type="match status" value="1"/>
</dbReference>
<comment type="similarity">
    <text evidence="4">Belongs to the complex I NDUFS5 subunit family.</text>
</comment>
<comment type="function">
    <text evidence="1">Accessory subunit of the mitochondrial membrane respiratory chain NADH dehydrogenase (Complex I), that is believed not to be involved in catalysis. Complex I functions in the transfer of electrons from NADH to the respiratory chain. The immediate electron acceptor for the enzyme is believed to be ubiquinone.</text>
</comment>
<name>A0ABY6KPW8_9ARAC</name>
<keyword evidence="9" id="KW-0496">Mitochondrion</keyword>
<evidence type="ECO:0000256" key="2">
    <source>
        <dbReference type="ARBA" id="ARBA00004569"/>
    </source>
</evidence>
<proteinExistence type="inferred from homology"/>
<keyword evidence="14" id="KW-1185">Reference proteome</keyword>
<gene>
    <name evidence="13" type="ORF">LAZ67_8000027</name>
</gene>
<keyword evidence="7" id="KW-0999">Mitochondrion inner membrane</keyword>
<evidence type="ECO:0000256" key="8">
    <source>
        <dbReference type="ARBA" id="ARBA00022982"/>
    </source>
</evidence>
<evidence type="ECO:0000256" key="3">
    <source>
        <dbReference type="ARBA" id="ARBA00004637"/>
    </source>
</evidence>
<evidence type="ECO:0000256" key="12">
    <source>
        <dbReference type="SAM" id="MobiDB-lite"/>
    </source>
</evidence>
<sequence length="122" mass="14660">MVGRTAMSTGAPLVKTYLTDFVDQMKGHHQDTPICNDFELNLYQCFEAYGTRQGIKVCRDEYDDMKECLYGNTQRFRLMAMDKERRRQYWLGKRKQHYQEDPPLESYKNPNFYRTDPSKFDF</sequence>
<evidence type="ECO:0000256" key="11">
    <source>
        <dbReference type="ARBA" id="ARBA00023157"/>
    </source>
</evidence>